<dbReference type="Proteomes" id="UP000317990">
    <property type="component" value="Unassembled WGS sequence"/>
</dbReference>
<dbReference type="PANTHER" id="PTHR42912">
    <property type="entry name" value="METHYLTRANSFERASE"/>
    <property type="match status" value="1"/>
</dbReference>
<dbReference type="Pfam" id="PF13649">
    <property type="entry name" value="Methyltransf_25"/>
    <property type="match status" value="1"/>
</dbReference>
<name>A0A524RRQ3_9CHRO</name>
<dbReference type="SUPFAM" id="SSF53335">
    <property type="entry name" value="S-adenosyl-L-methionine-dependent methyltransferases"/>
    <property type="match status" value="1"/>
</dbReference>
<dbReference type="InterPro" id="IPR050508">
    <property type="entry name" value="Methyltransf_Superfamily"/>
</dbReference>
<keyword evidence="2" id="KW-0489">Methyltransferase</keyword>
<proteinExistence type="predicted"/>
<dbReference type="CDD" id="cd02440">
    <property type="entry name" value="AdoMet_MTases"/>
    <property type="match status" value="1"/>
</dbReference>
<dbReference type="GO" id="GO:0032259">
    <property type="term" value="P:methylation"/>
    <property type="evidence" value="ECO:0007669"/>
    <property type="project" value="UniProtKB-KW"/>
</dbReference>
<dbReference type="InterPro" id="IPR041698">
    <property type="entry name" value="Methyltransf_25"/>
</dbReference>
<organism evidence="2 3">
    <name type="scientific">Aphanocapsa feldmannii 277cV</name>
    <dbReference type="NCBI Taxonomy" id="2507553"/>
    <lineage>
        <taxon>Bacteria</taxon>
        <taxon>Bacillati</taxon>
        <taxon>Cyanobacteriota</taxon>
        <taxon>Cyanophyceae</taxon>
        <taxon>Oscillatoriophycideae</taxon>
        <taxon>Chroococcales</taxon>
        <taxon>Microcystaceae</taxon>
        <taxon>Aphanocapsa</taxon>
    </lineage>
</organism>
<dbReference type="EMBL" id="SRMO01000021">
    <property type="protein sequence ID" value="TGG96307.1"/>
    <property type="molecule type" value="Genomic_DNA"/>
</dbReference>
<dbReference type="Gene3D" id="3.40.50.150">
    <property type="entry name" value="Vaccinia Virus protein VP39"/>
    <property type="match status" value="1"/>
</dbReference>
<dbReference type="InterPro" id="IPR029063">
    <property type="entry name" value="SAM-dependent_MTases_sf"/>
</dbReference>
<dbReference type="AlphaFoldDB" id="A0A524RRQ3"/>
<feature type="domain" description="Methyltransferase" evidence="1">
    <location>
        <begin position="42"/>
        <end position="136"/>
    </location>
</feature>
<dbReference type="GO" id="GO:0008168">
    <property type="term" value="F:methyltransferase activity"/>
    <property type="evidence" value="ECO:0007669"/>
    <property type="project" value="UniProtKB-KW"/>
</dbReference>
<accession>A0A524RRQ3</accession>
<protein>
    <submittedName>
        <fullName evidence="2">Class I SAM-dependent methyltransferase</fullName>
    </submittedName>
</protein>
<reference evidence="2 3" key="1">
    <citation type="journal article" date="2019" name="mSystems">
        <title>Life at home and on the roam: Genomic adaptions reflect the dual lifestyle of an intracellular, facultative symbiont.</title>
        <authorList>
            <person name="Burgsdorf I."/>
        </authorList>
    </citation>
    <scope>NUCLEOTIDE SEQUENCE [LARGE SCALE GENOMIC DNA]</scope>
    <source>
        <strain evidence="2">277cV</strain>
    </source>
</reference>
<keyword evidence="2" id="KW-0808">Transferase</keyword>
<comment type="caution">
    <text evidence="2">The sequence shown here is derived from an EMBL/GenBank/DDBJ whole genome shotgun (WGS) entry which is preliminary data.</text>
</comment>
<evidence type="ECO:0000313" key="2">
    <source>
        <dbReference type="EMBL" id="TGG96307.1"/>
    </source>
</evidence>
<gene>
    <name evidence="2" type="ORF">ERJ67_00970</name>
</gene>
<evidence type="ECO:0000313" key="3">
    <source>
        <dbReference type="Proteomes" id="UP000317990"/>
    </source>
</evidence>
<sequence>MALPAGYDRIVQQLTPGYASLARLSVSLIAASSAASARGAAVLVVGCGTGAELDVARASRPDWALTAVDPDPTMLAAARQRIGVDSVRWVEGKLGALARDDRFDGALAVLVMQGLPDDGAKLRFLSEIARHLKPSGQLVLVDLMAPLHPSLQRQIDAAWGEYQRSAGLQAEADPTLLRSLTADMHRISPARLAGLANAAGFSDPARIFNALDYEGYLLQKRSVDAAPEA</sequence>
<evidence type="ECO:0000259" key="1">
    <source>
        <dbReference type="Pfam" id="PF13649"/>
    </source>
</evidence>